<gene>
    <name evidence="1" type="ORF">EQG53_05530</name>
    <name evidence="2" type="ORF">I6H83_16895</name>
</gene>
<dbReference type="AlphaFoldDB" id="A0A410NVH6"/>
<name>A0A410NVH6_BREDI</name>
<protein>
    <submittedName>
        <fullName evidence="1">Uncharacterized protein</fullName>
    </submittedName>
</protein>
<accession>A0A410NVH6</accession>
<reference evidence="1 3" key="1">
    <citation type="submission" date="2019-01" db="EMBL/GenBank/DDBJ databases">
        <title>Brevundimonas diminuta Genome sequencing and assembly.</title>
        <authorList>
            <person name="Chen H."/>
        </authorList>
    </citation>
    <scope>NUCLEOTIDE SEQUENCE [LARGE SCALE GENOMIC DNA]</scope>
    <source>
        <strain evidence="1">ATCC</strain>
        <strain evidence="3">ATCC(B) 19146</strain>
    </source>
</reference>
<sequence>MFRFRSLRYSIGLQGDAGLALPHRRSMDRQAEAATGGVVVFVDFQRKVASYEPLPAPAIDWMAMARDAEEDALTAPTERQRRALIRCALQFRAKARSV</sequence>
<dbReference type="KEGG" id="bdm:EQG53_05530"/>
<evidence type="ECO:0000313" key="3">
    <source>
        <dbReference type="Proteomes" id="UP000287388"/>
    </source>
</evidence>
<dbReference type="Proteomes" id="UP000596117">
    <property type="component" value="Chromosome"/>
</dbReference>
<reference evidence="2 4" key="2">
    <citation type="submission" date="2020-12" db="EMBL/GenBank/DDBJ databases">
        <title>FDA dAtabase for Regulatory Grade micrObial Sequences (FDA-ARGOS): Supporting development and validation of Infectious Disease Dx tests.</title>
        <authorList>
            <person name="Kerrigan L."/>
            <person name="Long C."/>
            <person name="Tallon L."/>
            <person name="Sadzewicz L."/>
            <person name="Zhao X."/>
            <person name="Boylan J."/>
            <person name="Ott S."/>
            <person name="Bowen H."/>
            <person name="Vavikolanu K."/>
            <person name="Mehta A."/>
            <person name="Aluvathingal J."/>
            <person name="Nadendla S."/>
            <person name="Yan Y."/>
            <person name="Sichtig H."/>
        </authorList>
    </citation>
    <scope>NUCLEOTIDE SEQUENCE [LARGE SCALE GENOMIC DNA]</scope>
    <source>
        <strain evidence="2 4">FDAARGOS_1026</strain>
    </source>
</reference>
<keyword evidence="4" id="KW-1185">Reference proteome</keyword>
<evidence type="ECO:0000313" key="2">
    <source>
        <dbReference type="EMBL" id="QQB88771.1"/>
    </source>
</evidence>
<dbReference type="EMBL" id="CP066026">
    <property type="protein sequence ID" value="QQB88771.1"/>
    <property type="molecule type" value="Genomic_DNA"/>
</dbReference>
<dbReference type="RefSeq" id="WP_128719362.1">
    <property type="nucleotide sequence ID" value="NZ_CBCRVN010000016.1"/>
</dbReference>
<organism evidence="1 3">
    <name type="scientific">Brevundimonas diminuta</name>
    <name type="common">Pseudomonas diminuta</name>
    <dbReference type="NCBI Taxonomy" id="293"/>
    <lineage>
        <taxon>Bacteria</taxon>
        <taxon>Pseudomonadati</taxon>
        <taxon>Pseudomonadota</taxon>
        <taxon>Alphaproteobacteria</taxon>
        <taxon>Caulobacterales</taxon>
        <taxon>Caulobacteraceae</taxon>
        <taxon>Brevundimonas</taxon>
    </lineage>
</organism>
<evidence type="ECO:0000313" key="1">
    <source>
        <dbReference type="EMBL" id="QAT13863.1"/>
    </source>
</evidence>
<proteinExistence type="predicted"/>
<dbReference type="Proteomes" id="UP000287388">
    <property type="component" value="Chromosome"/>
</dbReference>
<evidence type="ECO:0000313" key="4">
    <source>
        <dbReference type="Proteomes" id="UP000596117"/>
    </source>
</evidence>
<dbReference type="EMBL" id="CP035093">
    <property type="protein sequence ID" value="QAT13863.1"/>
    <property type="molecule type" value="Genomic_DNA"/>
</dbReference>